<comment type="similarity">
    <text evidence="2">Belongs to the glycosyl hydrolase 20 family.</text>
</comment>
<evidence type="ECO:0000313" key="9">
    <source>
        <dbReference type="EMBL" id="SMD32902.1"/>
    </source>
</evidence>
<dbReference type="AlphaFoldDB" id="A0A1W2G8Y1"/>
<dbReference type="PANTHER" id="PTHR22600">
    <property type="entry name" value="BETA-HEXOSAMINIDASE"/>
    <property type="match status" value="1"/>
</dbReference>
<evidence type="ECO:0000256" key="1">
    <source>
        <dbReference type="ARBA" id="ARBA00001231"/>
    </source>
</evidence>
<keyword evidence="5" id="KW-0326">Glycosidase</keyword>
<evidence type="ECO:0000256" key="3">
    <source>
        <dbReference type="ARBA" id="ARBA00012663"/>
    </source>
</evidence>
<name>A0A1W2G8Y1_REIFA</name>
<dbReference type="Gene3D" id="3.30.379.10">
    <property type="entry name" value="Chitobiase/beta-hexosaminidase domain 2-like"/>
    <property type="match status" value="1"/>
</dbReference>
<dbReference type="InterPro" id="IPR025705">
    <property type="entry name" value="Beta_hexosaminidase_sua/sub"/>
</dbReference>
<dbReference type="InterPro" id="IPR015883">
    <property type="entry name" value="Glyco_hydro_20_cat"/>
</dbReference>
<feature type="domain" description="Glycoside hydrolase family 20 catalytic" evidence="7">
    <location>
        <begin position="156"/>
        <end position="468"/>
    </location>
</feature>
<dbReference type="OrthoDB" id="9763537at2"/>
<protein>
    <recommendedName>
        <fullName evidence="3">beta-N-acetylhexosaminidase</fullName>
        <ecNumber evidence="3">3.2.1.52</ecNumber>
    </recommendedName>
</protein>
<accession>A0A1W2G8Y1</accession>
<dbReference type="InterPro" id="IPR029018">
    <property type="entry name" value="Hex-like_dom2"/>
</dbReference>
<evidence type="ECO:0000256" key="5">
    <source>
        <dbReference type="ARBA" id="ARBA00023295"/>
    </source>
</evidence>
<evidence type="ECO:0000256" key="6">
    <source>
        <dbReference type="PIRSR" id="PIRSR625705-1"/>
    </source>
</evidence>
<dbReference type="SUPFAM" id="SSF55545">
    <property type="entry name" value="beta-N-acetylhexosaminidase-like domain"/>
    <property type="match status" value="1"/>
</dbReference>
<dbReference type="InterPro" id="IPR017853">
    <property type="entry name" value="GH"/>
</dbReference>
<dbReference type="CDD" id="cd06568">
    <property type="entry name" value="GH20_SpHex_like"/>
    <property type="match status" value="1"/>
</dbReference>
<reference evidence="9 10" key="1">
    <citation type="submission" date="2017-04" db="EMBL/GenBank/DDBJ databases">
        <authorList>
            <person name="Afonso C.L."/>
            <person name="Miller P.J."/>
            <person name="Scott M.A."/>
            <person name="Spackman E."/>
            <person name="Goraichik I."/>
            <person name="Dimitrov K.M."/>
            <person name="Suarez D.L."/>
            <person name="Swayne D.E."/>
        </authorList>
    </citation>
    <scope>NUCLEOTIDE SEQUENCE [LARGE SCALE GENOMIC DNA]</scope>
    <source>
        <strain evidence="9 10">DSM 26133</strain>
    </source>
</reference>
<dbReference type="GO" id="GO:0005975">
    <property type="term" value="P:carbohydrate metabolic process"/>
    <property type="evidence" value="ECO:0007669"/>
    <property type="project" value="InterPro"/>
</dbReference>
<evidence type="ECO:0000256" key="4">
    <source>
        <dbReference type="ARBA" id="ARBA00022801"/>
    </source>
</evidence>
<dbReference type="EMBL" id="FWYF01000001">
    <property type="protein sequence ID" value="SMD32902.1"/>
    <property type="molecule type" value="Genomic_DNA"/>
</dbReference>
<dbReference type="RefSeq" id="WP_084371537.1">
    <property type="nucleotide sequence ID" value="NZ_FWYF01000001.1"/>
</dbReference>
<dbReference type="Proteomes" id="UP000192472">
    <property type="component" value="Unassembled WGS sequence"/>
</dbReference>
<dbReference type="GO" id="GO:0004563">
    <property type="term" value="F:beta-N-acetylhexosaminidase activity"/>
    <property type="evidence" value="ECO:0007669"/>
    <property type="project" value="UniProtKB-EC"/>
</dbReference>
<proteinExistence type="inferred from homology"/>
<comment type="catalytic activity">
    <reaction evidence="1">
        <text>Hydrolysis of terminal non-reducing N-acetyl-D-hexosamine residues in N-acetyl-beta-D-hexosaminides.</text>
        <dbReference type="EC" id="3.2.1.52"/>
    </reaction>
</comment>
<dbReference type="GO" id="GO:0030203">
    <property type="term" value="P:glycosaminoglycan metabolic process"/>
    <property type="evidence" value="ECO:0007669"/>
    <property type="project" value="TreeGrafter"/>
</dbReference>
<dbReference type="SUPFAM" id="SSF51445">
    <property type="entry name" value="(Trans)glycosidases"/>
    <property type="match status" value="1"/>
</dbReference>
<evidence type="ECO:0000259" key="7">
    <source>
        <dbReference type="Pfam" id="PF00728"/>
    </source>
</evidence>
<keyword evidence="4" id="KW-0378">Hydrolase</keyword>
<feature type="active site" description="Proton donor" evidence="6">
    <location>
        <position position="319"/>
    </location>
</feature>
<evidence type="ECO:0000256" key="2">
    <source>
        <dbReference type="ARBA" id="ARBA00006285"/>
    </source>
</evidence>
<dbReference type="Pfam" id="PF00728">
    <property type="entry name" value="Glyco_hydro_20"/>
    <property type="match status" value="1"/>
</dbReference>
<sequence>MNLESKYFYVLGIAVLAFLLAGCEPKEPTDLSDHSLIPHPAEITATGGRFQLNPSVTVRMADLSLHRVADYLIDRMASLKVVESGAADIALSLDANDEQLGAEGYQLKITESQILISANHPQGVFYGVQTLLQMIPLRQYESVELPTGVIRDYPRYAYRGSMLDVSRHFFGVEDVKRYIDFITTYKMNVLHLHLSDDQGWRIEIKSKPELTAIGAATEVGGGDGGFYTQQQYKEIVKYAANRFITIIPEIDIPGHTQAALASYAALNCDGKAGDLYTGTKVGFSTLCTDNEATYEFVDAVIQELATITPGKYIHIGGDESHATKKEDYIYFINRVQKIVSKYGKTLIGWDEVAQANIETESIVQQWNSAGNATLAAEKGNRIILSPATLAYMDMKYDTTSRIGYDWAALIEVDQAYSWDPDTINAMVPVELIFGIEAPLWTETVENMEDIEYLVFPRLPGYAEIGWSAQSIRNWETYRIRLAGHAPRFESEGIDYYRSPLVDWGMMDSIN</sequence>
<evidence type="ECO:0000259" key="8">
    <source>
        <dbReference type="Pfam" id="PF02838"/>
    </source>
</evidence>
<organism evidence="9 10">
    <name type="scientific">Reichenbachiella faecimaris</name>
    <dbReference type="NCBI Taxonomy" id="692418"/>
    <lineage>
        <taxon>Bacteria</taxon>
        <taxon>Pseudomonadati</taxon>
        <taxon>Bacteroidota</taxon>
        <taxon>Cytophagia</taxon>
        <taxon>Cytophagales</taxon>
        <taxon>Reichenbachiellaceae</taxon>
        <taxon>Reichenbachiella</taxon>
    </lineage>
</organism>
<evidence type="ECO:0000313" key="10">
    <source>
        <dbReference type="Proteomes" id="UP000192472"/>
    </source>
</evidence>
<dbReference type="STRING" id="692418.SAMN04488029_1262"/>
<keyword evidence="10" id="KW-1185">Reference proteome</keyword>
<gene>
    <name evidence="9" type="ORF">SAMN04488029_1262</name>
</gene>
<dbReference type="GO" id="GO:0016020">
    <property type="term" value="C:membrane"/>
    <property type="evidence" value="ECO:0007669"/>
    <property type="project" value="TreeGrafter"/>
</dbReference>
<dbReference type="PRINTS" id="PR00738">
    <property type="entry name" value="GLHYDRLASE20"/>
</dbReference>
<dbReference type="InterPro" id="IPR015882">
    <property type="entry name" value="HEX_bac_N"/>
</dbReference>
<feature type="domain" description="Beta-hexosaminidase bacterial type N-terminal" evidence="8">
    <location>
        <begin position="34"/>
        <end position="153"/>
    </location>
</feature>
<dbReference type="PANTHER" id="PTHR22600:SF57">
    <property type="entry name" value="BETA-N-ACETYLHEXOSAMINIDASE"/>
    <property type="match status" value="1"/>
</dbReference>
<dbReference type="Pfam" id="PF02838">
    <property type="entry name" value="Glyco_hydro_20b"/>
    <property type="match status" value="1"/>
</dbReference>
<dbReference type="EC" id="3.2.1.52" evidence="3"/>
<dbReference type="Gene3D" id="3.20.20.80">
    <property type="entry name" value="Glycosidases"/>
    <property type="match status" value="1"/>
</dbReference>
<dbReference type="PROSITE" id="PS51257">
    <property type="entry name" value="PROKAR_LIPOPROTEIN"/>
    <property type="match status" value="1"/>
</dbReference>